<dbReference type="AlphaFoldDB" id="A0A0A1FCT3"/>
<name>A0A0A1FCT3_9BURK</name>
<evidence type="ECO:0000313" key="2">
    <source>
        <dbReference type="EMBL" id="AIY42568.1"/>
    </source>
</evidence>
<keyword evidence="2" id="KW-0378">Hydrolase</keyword>
<feature type="transmembrane region" description="Helical" evidence="1">
    <location>
        <begin position="48"/>
        <end position="64"/>
    </location>
</feature>
<dbReference type="EMBL" id="CP009962">
    <property type="protein sequence ID" value="AIY42568.1"/>
    <property type="molecule type" value="Genomic_DNA"/>
</dbReference>
<keyword evidence="1" id="KW-0812">Transmembrane</keyword>
<evidence type="ECO:0000313" key="3">
    <source>
        <dbReference type="Proteomes" id="UP000030302"/>
    </source>
</evidence>
<keyword evidence="3" id="KW-1185">Reference proteome</keyword>
<sequence length="154" mass="16564">MAGWVMWMLAAGVLIVAELATTTLYLLMVAIGLAVGGVAALIGLDVEWQLLTAAAVALVATYLLRRSRFGKRPRVKAERDPNVNLDIGQSITIDQWQHDAATDGTGGEFTARVKYRGAMWDVQLAPTATAQAGTFFVQEVRGSRLIVGNSPNLH</sequence>
<dbReference type="KEGG" id="care:LT85_3410"/>
<feature type="transmembrane region" description="Helical" evidence="1">
    <location>
        <begin position="12"/>
        <end position="42"/>
    </location>
</feature>
<dbReference type="RefSeq" id="WP_038491020.1">
    <property type="nucleotide sequence ID" value="NZ_CP009962.1"/>
</dbReference>
<dbReference type="GO" id="GO:0006508">
    <property type="term" value="P:proteolysis"/>
    <property type="evidence" value="ECO:0007669"/>
    <property type="project" value="UniProtKB-KW"/>
</dbReference>
<dbReference type="GO" id="GO:0008233">
    <property type="term" value="F:peptidase activity"/>
    <property type="evidence" value="ECO:0007669"/>
    <property type="project" value="UniProtKB-KW"/>
</dbReference>
<dbReference type="OrthoDB" id="5654021at2"/>
<dbReference type="Proteomes" id="UP000030302">
    <property type="component" value="Chromosome"/>
</dbReference>
<dbReference type="STRING" id="279058.LT85_3410"/>
<keyword evidence="1" id="KW-1133">Transmembrane helix</keyword>
<accession>A0A0A1FCT3</accession>
<proteinExistence type="predicted"/>
<protein>
    <submittedName>
        <fullName evidence="2">Putative activity regulator of membrane protease YbbK</fullName>
    </submittedName>
</protein>
<keyword evidence="2" id="KW-0645">Protease</keyword>
<dbReference type="HOGENOM" id="CLU_116732_0_0_4"/>
<keyword evidence="1" id="KW-0472">Membrane</keyword>
<organism evidence="2 3">
    <name type="scientific">Collimonas arenae</name>
    <dbReference type="NCBI Taxonomy" id="279058"/>
    <lineage>
        <taxon>Bacteria</taxon>
        <taxon>Pseudomonadati</taxon>
        <taxon>Pseudomonadota</taxon>
        <taxon>Betaproteobacteria</taxon>
        <taxon>Burkholderiales</taxon>
        <taxon>Oxalobacteraceae</taxon>
        <taxon>Collimonas</taxon>
    </lineage>
</organism>
<evidence type="ECO:0000256" key="1">
    <source>
        <dbReference type="SAM" id="Phobius"/>
    </source>
</evidence>
<gene>
    <name evidence="2" type="ORF">LT85_3410</name>
</gene>
<reference evidence="3" key="1">
    <citation type="journal article" date="2014" name="Soil Biol. Biochem.">
        <title>Structure and function of bacterial communities in ageing soils: Insights from the Mendocino ecological staircase.</title>
        <authorList>
            <person name="Uroz S."/>
            <person name="Tech J.J."/>
            <person name="Sawaya N.A."/>
            <person name="Frey-Klett P."/>
            <person name="Leveau J.H.J."/>
        </authorList>
    </citation>
    <scope>NUCLEOTIDE SEQUENCE [LARGE SCALE GENOMIC DNA]</scope>
    <source>
        <strain evidence="3">Cal35</strain>
    </source>
</reference>